<name>A0ABW4GTI9_9ACTN</name>
<evidence type="ECO:0008006" key="3">
    <source>
        <dbReference type="Google" id="ProtNLM"/>
    </source>
</evidence>
<sequence length="118" mass="12209">MVSPVVLGADGCPASLLTALRAGKEAGRLRDPLLISHAIPARLGRRPAAEVGALLEEAILQARTTQPRISVTTEVVTGSPVLALVERIADAQPLVTSVDVTLPNDDQHLSATVMGVSS</sequence>
<accession>A0ABW4GTI9</accession>
<dbReference type="EMBL" id="JBHUCM010000054">
    <property type="protein sequence ID" value="MFD1546072.1"/>
    <property type="molecule type" value="Genomic_DNA"/>
</dbReference>
<dbReference type="RefSeq" id="WP_219539374.1">
    <property type="nucleotide sequence ID" value="NZ_JAHKRM010000060.1"/>
</dbReference>
<protein>
    <recommendedName>
        <fullName evidence="3">Universal stress protein</fullName>
    </recommendedName>
</protein>
<evidence type="ECO:0000313" key="1">
    <source>
        <dbReference type="EMBL" id="MFD1546072.1"/>
    </source>
</evidence>
<reference evidence="2" key="1">
    <citation type="journal article" date="2019" name="Int. J. Syst. Evol. Microbiol.">
        <title>The Global Catalogue of Microorganisms (GCM) 10K type strain sequencing project: providing services to taxonomists for standard genome sequencing and annotation.</title>
        <authorList>
            <consortium name="The Broad Institute Genomics Platform"/>
            <consortium name="The Broad Institute Genome Sequencing Center for Infectious Disease"/>
            <person name="Wu L."/>
            <person name="Ma J."/>
        </authorList>
    </citation>
    <scope>NUCLEOTIDE SEQUENCE [LARGE SCALE GENOMIC DNA]</scope>
    <source>
        <strain evidence="2">CGMCC 1.15399</strain>
    </source>
</reference>
<gene>
    <name evidence="1" type="ORF">ACFSJ0_54185</name>
</gene>
<comment type="caution">
    <text evidence="1">The sequence shown here is derived from an EMBL/GenBank/DDBJ whole genome shotgun (WGS) entry which is preliminary data.</text>
</comment>
<keyword evidence="2" id="KW-1185">Reference proteome</keyword>
<dbReference type="Proteomes" id="UP001597097">
    <property type="component" value="Unassembled WGS sequence"/>
</dbReference>
<proteinExistence type="predicted"/>
<evidence type="ECO:0000313" key="2">
    <source>
        <dbReference type="Proteomes" id="UP001597097"/>
    </source>
</evidence>
<organism evidence="1 2">
    <name type="scientific">Nonomuraea guangzhouensis</name>
    <dbReference type="NCBI Taxonomy" id="1291555"/>
    <lineage>
        <taxon>Bacteria</taxon>
        <taxon>Bacillati</taxon>
        <taxon>Actinomycetota</taxon>
        <taxon>Actinomycetes</taxon>
        <taxon>Streptosporangiales</taxon>
        <taxon>Streptosporangiaceae</taxon>
        <taxon>Nonomuraea</taxon>
    </lineage>
</organism>